<proteinExistence type="predicted"/>
<dbReference type="EMBL" id="CAMGYJ010000005">
    <property type="protein sequence ID" value="CAI0419807.1"/>
    <property type="molecule type" value="Genomic_DNA"/>
</dbReference>
<dbReference type="AlphaFoldDB" id="A0AAV0KDL8"/>
<organism evidence="1 2">
    <name type="scientific">Linum tenue</name>
    <dbReference type="NCBI Taxonomy" id="586396"/>
    <lineage>
        <taxon>Eukaryota</taxon>
        <taxon>Viridiplantae</taxon>
        <taxon>Streptophyta</taxon>
        <taxon>Embryophyta</taxon>
        <taxon>Tracheophyta</taxon>
        <taxon>Spermatophyta</taxon>
        <taxon>Magnoliopsida</taxon>
        <taxon>eudicotyledons</taxon>
        <taxon>Gunneridae</taxon>
        <taxon>Pentapetalae</taxon>
        <taxon>rosids</taxon>
        <taxon>fabids</taxon>
        <taxon>Malpighiales</taxon>
        <taxon>Linaceae</taxon>
        <taxon>Linum</taxon>
    </lineage>
</organism>
<evidence type="ECO:0000313" key="1">
    <source>
        <dbReference type="EMBL" id="CAI0419807.1"/>
    </source>
</evidence>
<protein>
    <submittedName>
        <fullName evidence="1">Uncharacterized protein</fullName>
    </submittedName>
</protein>
<gene>
    <name evidence="1" type="ORF">LITE_LOCUS18139</name>
</gene>
<name>A0AAV0KDL8_9ROSI</name>
<sequence>MRSVLMPKDYQLIQSLEELRTSGRGLILCDLCFTAAPNVYTPNSPRYFSDYEMF</sequence>
<comment type="caution">
    <text evidence="1">The sequence shown here is derived from an EMBL/GenBank/DDBJ whole genome shotgun (WGS) entry which is preliminary data.</text>
</comment>
<reference evidence="1" key="1">
    <citation type="submission" date="2022-08" db="EMBL/GenBank/DDBJ databases">
        <authorList>
            <person name="Gutierrez-Valencia J."/>
        </authorList>
    </citation>
    <scope>NUCLEOTIDE SEQUENCE</scope>
</reference>
<accession>A0AAV0KDL8</accession>
<keyword evidence="2" id="KW-1185">Reference proteome</keyword>
<dbReference type="Proteomes" id="UP001154282">
    <property type="component" value="Unassembled WGS sequence"/>
</dbReference>
<evidence type="ECO:0000313" key="2">
    <source>
        <dbReference type="Proteomes" id="UP001154282"/>
    </source>
</evidence>